<dbReference type="GO" id="GO:0016887">
    <property type="term" value="F:ATP hydrolysis activity"/>
    <property type="evidence" value="ECO:0007669"/>
    <property type="project" value="InterPro"/>
</dbReference>
<dbReference type="Gene3D" id="3.40.50.300">
    <property type="entry name" value="P-loop containing nucleotide triphosphate hydrolases"/>
    <property type="match status" value="2"/>
</dbReference>
<dbReference type="Pfam" id="PF12399">
    <property type="entry name" value="BCA_ABC_TP_C"/>
    <property type="match status" value="1"/>
</dbReference>
<keyword evidence="3" id="KW-0472">Membrane</keyword>
<keyword evidence="4" id="KW-0547">Nucleotide-binding</keyword>
<dbReference type="InterPro" id="IPR027417">
    <property type="entry name" value="P-loop_NTPase"/>
</dbReference>
<dbReference type="Proteomes" id="UP000608923">
    <property type="component" value="Unassembled WGS sequence"/>
</dbReference>
<gene>
    <name evidence="8" type="ORF">GCM10010096_31980</name>
</gene>
<comment type="similarity">
    <text evidence="1">Belongs to the ABC transporter superfamily.</text>
</comment>
<sequence>MSVQLNVQGLSRNFGGIRAVDEVSFSTAPGQITGVIGPNGAGKTTLFNLIAGTTRPSAGAVTMDGAAITGRPAAYLARQGLVRTFQMTHVFAGHTVFENLYRAALFRQFPSPWLLFNPWGVRRGRQEAARQAEQALALIGLESVANEQADSLAYGLQKILGVGMALTATPRLLLMDEPAAGLNPVETVAMADLIERIHASGIDVVVVEHDMGLVMRLCQKLVVLVNGRLLAEGPTAQVRQDPRVIEAYLGADLDNEPGLEPLVESKVYQGGMGRGTQASASHQNGIPAMPPKPAPMLEIKDLSVSYGAVRALGKVSFAVEEASVCAVIGANGAGKSTLMKAISGLVPVAGGEILMEGQPIQNLSAERRVNLGIALSPEGRRLFPELTVRENLLMGAYLRRDQADITVDLERIYAYFPRLLEREQSQGRHLSGGEQQMCAIGRALMSRPRLLLLDEPSLGLAPAVTLEVARAIRQISQDGTTIVLVEQNARLALKLSRHAVVLETGRLSLAGDSKDIMNNPQIAAAYLGHAAEASHHA</sequence>
<evidence type="ECO:0000256" key="4">
    <source>
        <dbReference type="ARBA" id="ARBA00022741"/>
    </source>
</evidence>
<evidence type="ECO:0000313" key="9">
    <source>
        <dbReference type="Proteomes" id="UP000608923"/>
    </source>
</evidence>
<dbReference type="GO" id="GO:0015807">
    <property type="term" value="P:L-amino acid transport"/>
    <property type="evidence" value="ECO:0007669"/>
    <property type="project" value="TreeGrafter"/>
</dbReference>
<dbReference type="Pfam" id="PF00005">
    <property type="entry name" value="ABC_tran"/>
    <property type="match status" value="2"/>
</dbReference>
<dbReference type="PANTHER" id="PTHR43820:SF4">
    <property type="entry name" value="HIGH-AFFINITY BRANCHED-CHAIN AMINO ACID TRANSPORT ATP-BINDING PROTEIN LIVF"/>
    <property type="match status" value="1"/>
</dbReference>
<evidence type="ECO:0000256" key="6">
    <source>
        <dbReference type="ARBA" id="ARBA00022970"/>
    </source>
</evidence>
<evidence type="ECO:0000313" key="8">
    <source>
        <dbReference type="EMBL" id="GHC56640.1"/>
    </source>
</evidence>
<dbReference type="CDD" id="cd03219">
    <property type="entry name" value="ABC_Mj1267_LivG_branched"/>
    <property type="match status" value="1"/>
</dbReference>
<dbReference type="PROSITE" id="PS50893">
    <property type="entry name" value="ABC_TRANSPORTER_2"/>
    <property type="match status" value="2"/>
</dbReference>
<feature type="domain" description="ABC transporter" evidence="7">
    <location>
        <begin position="5"/>
        <end position="251"/>
    </location>
</feature>
<dbReference type="GO" id="GO:0015658">
    <property type="term" value="F:branched-chain amino acid transmembrane transporter activity"/>
    <property type="evidence" value="ECO:0007669"/>
    <property type="project" value="TreeGrafter"/>
</dbReference>
<evidence type="ECO:0000256" key="5">
    <source>
        <dbReference type="ARBA" id="ARBA00022840"/>
    </source>
</evidence>
<dbReference type="AlphaFoldDB" id="A0A8H9M610"/>
<evidence type="ECO:0000256" key="1">
    <source>
        <dbReference type="ARBA" id="ARBA00005417"/>
    </source>
</evidence>
<dbReference type="PANTHER" id="PTHR43820">
    <property type="entry name" value="HIGH-AFFINITY BRANCHED-CHAIN AMINO ACID TRANSPORT ATP-BINDING PROTEIN LIVF"/>
    <property type="match status" value="1"/>
</dbReference>
<keyword evidence="6" id="KW-0029">Amino-acid transport</keyword>
<evidence type="ECO:0000256" key="2">
    <source>
        <dbReference type="ARBA" id="ARBA00022448"/>
    </source>
</evidence>
<proteinExistence type="inferred from homology"/>
<dbReference type="InterPro" id="IPR032823">
    <property type="entry name" value="BCA_ABC_TP_C"/>
</dbReference>
<accession>A0A8H9M610</accession>
<dbReference type="FunFam" id="3.40.50.300:FF:000421">
    <property type="entry name" value="Branched-chain amino acid ABC transporter ATP-binding protein"/>
    <property type="match status" value="1"/>
</dbReference>
<organism evidence="8 9">
    <name type="scientific">Alcaligenes pakistanensis</name>
    <dbReference type="NCBI Taxonomy" id="1482717"/>
    <lineage>
        <taxon>Bacteria</taxon>
        <taxon>Pseudomonadati</taxon>
        <taxon>Pseudomonadota</taxon>
        <taxon>Betaproteobacteria</taxon>
        <taxon>Burkholderiales</taxon>
        <taxon>Alcaligenaceae</taxon>
        <taxon>Alcaligenes</taxon>
    </lineage>
</organism>
<keyword evidence="9" id="KW-1185">Reference proteome</keyword>
<dbReference type="SUPFAM" id="SSF52540">
    <property type="entry name" value="P-loop containing nucleoside triphosphate hydrolases"/>
    <property type="match status" value="2"/>
</dbReference>
<keyword evidence="5" id="KW-0067">ATP-binding</keyword>
<reference evidence="9" key="1">
    <citation type="journal article" date="2019" name="Int. J. Syst. Evol. Microbiol.">
        <title>The Global Catalogue of Microorganisms (GCM) 10K type strain sequencing project: providing services to taxonomists for standard genome sequencing and annotation.</title>
        <authorList>
            <consortium name="The Broad Institute Genomics Platform"/>
            <consortium name="The Broad Institute Genome Sequencing Center for Infectious Disease"/>
            <person name="Wu L."/>
            <person name="Ma J."/>
        </authorList>
    </citation>
    <scope>NUCLEOTIDE SEQUENCE [LARGE SCALE GENOMIC DNA]</scope>
    <source>
        <strain evidence="9">KCTC 42083</strain>
    </source>
</reference>
<comment type="caution">
    <text evidence="8">The sequence shown here is derived from an EMBL/GenBank/DDBJ whole genome shotgun (WGS) entry which is preliminary data.</text>
</comment>
<dbReference type="InterPro" id="IPR003593">
    <property type="entry name" value="AAA+_ATPase"/>
</dbReference>
<evidence type="ECO:0000256" key="3">
    <source>
        <dbReference type="ARBA" id="ARBA00022475"/>
    </source>
</evidence>
<feature type="domain" description="ABC transporter" evidence="7">
    <location>
        <begin position="297"/>
        <end position="529"/>
    </location>
</feature>
<protein>
    <submittedName>
        <fullName evidence="8">Branched-chain amino acid ABC transporter ATPase</fullName>
    </submittedName>
</protein>
<dbReference type="EMBL" id="BMZN01000005">
    <property type="protein sequence ID" value="GHC56640.1"/>
    <property type="molecule type" value="Genomic_DNA"/>
</dbReference>
<keyword evidence="3" id="KW-1003">Cell membrane</keyword>
<evidence type="ECO:0000259" key="7">
    <source>
        <dbReference type="PROSITE" id="PS50893"/>
    </source>
</evidence>
<keyword evidence="2" id="KW-0813">Transport</keyword>
<dbReference type="InterPro" id="IPR052156">
    <property type="entry name" value="BCAA_Transport_ATP-bd_LivF"/>
</dbReference>
<dbReference type="CDD" id="cd03224">
    <property type="entry name" value="ABC_TM1139_LivF_branched"/>
    <property type="match status" value="1"/>
</dbReference>
<dbReference type="SMART" id="SM00382">
    <property type="entry name" value="AAA"/>
    <property type="match status" value="2"/>
</dbReference>
<name>A0A8H9M610_9BURK</name>
<dbReference type="GO" id="GO:0005524">
    <property type="term" value="F:ATP binding"/>
    <property type="evidence" value="ECO:0007669"/>
    <property type="project" value="UniProtKB-KW"/>
</dbReference>
<dbReference type="RefSeq" id="WP_189393661.1">
    <property type="nucleotide sequence ID" value="NZ_BMZN01000005.1"/>
</dbReference>
<dbReference type="InterPro" id="IPR003439">
    <property type="entry name" value="ABC_transporter-like_ATP-bd"/>
</dbReference>